<dbReference type="Proteomes" id="UP000199021">
    <property type="component" value="Unassembled WGS sequence"/>
</dbReference>
<dbReference type="AlphaFoldDB" id="A0A1H9PDQ9"/>
<evidence type="ECO:0000313" key="2">
    <source>
        <dbReference type="Proteomes" id="UP000199021"/>
    </source>
</evidence>
<dbReference type="STRING" id="478744.SAMN05444359_1473"/>
<dbReference type="EMBL" id="FOFB01000047">
    <property type="protein sequence ID" value="SER46292.1"/>
    <property type="molecule type" value="Genomic_DNA"/>
</dbReference>
<sequence length="49" mass="5865">MRHRQPAGIFELKIEIEKNMFYLWLSLFGGGLRWRSRSLSLKKKTQANK</sequence>
<keyword evidence="2" id="KW-1185">Reference proteome</keyword>
<proteinExistence type="predicted"/>
<reference evidence="2" key="1">
    <citation type="submission" date="2016-10" db="EMBL/GenBank/DDBJ databases">
        <authorList>
            <person name="Varghese N."/>
            <person name="Submissions S."/>
        </authorList>
    </citation>
    <scope>NUCLEOTIDE SEQUENCE [LARGE SCALE GENOMIC DNA]</scope>
    <source>
        <strain evidence="2">DSM 24740</strain>
    </source>
</reference>
<accession>A0A1H9PDQ9</accession>
<name>A0A1H9PDQ9_9BACT</name>
<protein>
    <submittedName>
        <fullName evidence="1">Uncharacterized protein</fullName>
    </submittedName>
</protein>
<evidence type="ECO:0000313" key="1">
    <source>
        <dbReference type="EMBL" id="SER46292.1"/>
    </source>
</evidence>
<gene>
    <name evidence="1" type="ORF">SAMN05444359_1473</name>
</gene>
<dbReference type="RefSeq" id="WP_175489531.1">
    <property type="nucleotide sequence ID" value="NZ_FOFB01000047.1"/>
</dbReference>
<dbReference type="InParanoid" id="A0A1H9PDQ9"/>
<organism evidence="1 2">
    <name type="scientific">Neolewinella agarilytica</name>
    <dbReference type="NCBI Taxonomy" id="478744"/>
    <lineage>
        <taxon>Bacteria</taxon>
        <taxon>Pseudomonadati</taxon>
        <taxon>Bacteroidota</taxon>
        <taxon>Saprospiria</taxon>
        <taxon>Saprospirales</taxon>
        <taxon>Lewinellaceae</taxon>
        <taxon>Neolewinella</taxon>
    </lineage>
</organism>